<evidence type="ECO:0000256" key="3">
    <source>
        <dbReference type="ARBA" id="ARBA00023015"/>
    </source>
</evidence>
<dbReference type="Gene3D" id="3.30.70.940">
    <property type="entry name" value="NusG, N-terminal domain"/>
    <property type="match status" value="1"/>
</dbReference>
<name>A0A7X6PNZ1_9CORY</name>
<evidence type="ECO:0000256" key="4">
    <source>
        <dbReference type="ARBA" id="ARBA00023163"/>
    </source>
</evidence>
<dbReference type="InterPro" id="IPR001062">
    <property type="entry name" value="Transcrpt_antiterm_NusG"/>
</dbReference>
<comment type="similarity">
    <text evidence="5 7">Belongs to the NusG family.</text>
</comment>
<accession>A0A7X6PNZ1</accession>
<evidence type="ECO:0000256" key="7">
    <source>
        <dbReference type="RuleBase" id="RU000538"/>
    </source>
</evidence>
<dbReference type="SUPFAM" id="SSF82679">
    <property type="entry name" value="N-utilization substance G protein NusG, N-terminal domain"/>
    <property type="match status" value="1"/>
</dbReference>
<dbReference type="InterPro" id="IPR014722">
    <property type="entry name" value="Rib_uL2_dom2"/>
</dbReference>
<dbReference type="InterPro" id="IPR043425">
    <property type="entry name" value="NusG-like"/>
</dbReference>
<dbReference type="GO" id="GO:0006354">
    <property type="term" value="P:DNA-templated transcription elongation"/>
    <property type="evidence" value="ECO:0007669"/>
    <property type="project" value="UniProtKB-UniRule"/>
</dbReference>
<evidence type="ECO:0000313" key="11">
    <source>
        <dbReference type="Proteomes" id="UP000557899"/>
    </source>
</evidence>
<evidence type="ECO:0000256" key="2">
    <source>
        <dbReference type="ARBA" id="ARBA00022814"/>
    </source>
</evidence>
<dbReference type="PRINTS" id="PR00338">
    <property type="entry name" value="NUSGTNSCPFCT"/>
</dbReference>
<dbReference type="AlphaFoldDB" id="A0A7X6PNZ1"/>
<dbReference type="GO" id="GO:0006353">
    <property type="term" value="P:DNA-templated transcription termination"/>
    <property type="evidence" value="ECO:0007669"/>
    <property type="project" value="UniProtKB-UniRule"/>
</dbReference>
<feature type="compositionally biased region" description="Acidic residues" evidence="8">
    <location>
        <begin position="1"/>
        <end position="15"/>
    </location>
</feature>
<proteinExistence type="inferred from homology"/>
<comment type="caution">
    <text evidence="10">The sequence shown here is derived from an EMBL/GenBank/DDBJ whole genome shotgun (WGS) entry which is preliminary data.</text>
</comment>
<evidence type="ECO:0000259" key="9">
    <source>
        <dbReference type="SMART" id="SM00738"/>
    </source>
</evidence>
<dbReference type="PROSITE" id="PS01014">
    <property type="entry name" value="NUSG"/>
    <property type="match status" value="1"/>
</dbReference>
<dbReference type="CDD" id="cd06091">
    <property type="entry name" value="KOW_NusG"/>
    <property type="match status" value="1"/>
</dbReference>
<dbReference type="PANTHER" id="PTHR30265:SF2">
    <property type="entry name" value="TRANSCRIPTION TERMINATION_ANTITERMINATION PROTEIN NUSG"/>
    <property type="match status" value="1"/>
</dbReference>
<dbReference type="EMBL" id="JAAZHI010000183">
    <property type="protein sequence ID" value="NLA56455.1"/>
    <property type="molecule type" value="Genomic_DNA"/>
</dbReference>
<evidence type="ECO:0000256" key="8">
    <source>
        <dbReference type="SAM" id="MobiDB-lite"/>
    </source>
</evidence>
<feature type="compositionally biased region" description="Acidic residues" evidence="8">
    <location>
        <begin position="46"/>
        <end position="71"/>
    </location>
</feature>
<dbReference type="Pfam" id="PF02357">
    <property type="entry name" value="NusG"/>
    <property type="match status" value="1"/>
</dbReference>
<dbReference type="SMART" id="SM00738">
    <property type="entry name" value="NGN"/>
    <property type="match status" value="1"/>
</dbReference>
<reference evidence="10 11" key="1">
    <citation type="journal article" date="2020" name="Biotechnol. Biofuels">
        <title>New insights from the biogas microbiome by comprehensive genome-resolved metagenomics of nearly 1600 species originating from multiple anaerobic digesters.</title>
        <authorList>
            <person name="Campanaro S."/>
            <person name="Treu L."/>
            <person name="Rodriguez-R L.M."/>
            <person name="Kovalovszki A."/>
            <person name="Ziels R.M."/>
            <person name="Maus I."/>
            <person name="Zhu X."/>
            <person name="Kougias P.G."/>
            <person name="Basile A."/>
            <person name="Luo G."/>
            <person name="Schluter A."/>
            <person name="Konstantinidis K.T."/>
            <person name="Angelidaki I."/>
        </authorList>
    </citation>
    <scope>NUCLEOTIDE SEQUENCE [LARGE SCALE GENOMIC DNA]</scope>
    <source>
        <strain evidence="10">AS15tlH2ME_198</strain>
    </source>
</reference>
<dbReference type="HAMAP" id="MF_00948">
    <property type="entry name" value="NusG"/>
    <property type="match status" value="1"/>
</dbReference>
<dbReference type="InterPro" id="IPR008991">
    <property type="entry name" value="Translation_prot_SH3-like_sf"/>
</dbReference>
<evidence type="ECO:0000256" key="1">
    <source>
        <dbReference type="ARBA" id="ARBA00022472"/>
    </source>
</evidence>
<evidence type="ECO:0000256" key="5">
    <source>
        <dbReference type="HAMAP-Rule" id="MF_00948"/>
    </source>
</evidence>
<dbReference type="Gene3D" id="2.30.30.30">
    <property type="match status" value="1"/>
</dbReference>
<dbReference type="SUPFAM" id="SSF50104">
    <property type="entry name" value="Translation proteins SH3-like domain"/>
    <property type="match status" value="1"/>
</dbReference>
<keyword evidence="1 5" id="KW-0806">Transcription termination</keyword>
<dbReference type="InterPro" id="IPR036735">
    <property type="entry name" value="NGN_dom_sf"/>
</dbReference>
<keyword evidence="4 5" id="KW-0804">Transcription</keyword>
<dbReference type="CDD" id="cd09891">
    <property type="entry name" value="NGN_Bact_1"/>
    <property type="match status" value="1"/>
</dbReference>
<feature type="compositionally biased region" description="Basic and acidic residues" evidence="8">
    <location>
        <begin position="16"/>
        <end position="26"/>
    </location>
</feature>
<dbReference type="GO" id="GO:0005829">
    <property type="term" value="C:cytosol"/>
    <property type="evidence" value="ECO:0007669"/>
    <property type="project" value="TreeGrafter"/>
</dbReference>
<evidence type="ECO:0000256" key="6">
    <source>
        <dbReference type="NCBIfam" id="TIGR00922"/>
    </source>
</evidence>
<gene>
    <name evidence="5 10" type="primary">nusG</name>
    <name evidence="10" type="ORF">GX859_09220</name>
</gene>
<dbReference type="GO" id="GO:0032784">
    <property type="term" value="P:regulation of DNA-templated transcription elongation"/>
    <property type="evidence" value="ECO:0007669"/>
    <property type="project" value="InterPro"/>
</dbReference>
<dbReference type="InterPro" id="IPR015869">
    <property type="entry name" value="Transcrpt_antiterm_NusG_bac_CS"/>
</dbReference>
<feature type="region of interest" description="Disordered" evidence="8">
    <location>
        <begin position="1"/>
        <end position="80"/>
    </location>
</feature>
<organism evidence="10 11">
    <name type="scientific">Corynebacterium humireducens</name>
    <dbReference type="NCBI Taxonomy" id="1223514"/>
    <lineage>
        <taxon>Bacteria</taxon>
        <taxon>Bacillati</taxon>
        <taxon>Actinomycetota</taxon>
        <taxon>Actinomycetes</taxon>
        <taxon>Mycobacteriales</taxon>
        <taxon>Corynebacteriaceae</taxon>
        <taxon>Corynebacterium</taxon>
    </lineage>
</organism>
<dbReference type="Proteomes" id="UP000557899">
    <property type="component" value="Unassembled WGS sequence"/>
</dbReference>
<protein>
    <recommendedName>
        <fullName evidence="5 6">Transcription termination/antitermination protein NusG</fullName>
    </recommendedName>
</protein>
<keyword evidence="2 5" id="KW-0889">Transcription antitermination</keyword>
<dbReference type="GO" id="GO:0031564">
    <property type="term" value="P:transcription antitermination"/>
    <property type="evidence" value="ECO:0007669"/>
    <property type="project" value="UniProtKB-UniRule"/>
</dbReference>
<evidence type="ECO:0000313" key="10">
    <source>
        <dbReference type="EMBL" id="NLA56455.1"/>
    </source>
</evidence>
<sequence>MTDENITNDEFDTEDREISDAERLLGDDPSNVDETIDAEPAVAPTTEEDIPEPAEDTAEDTDEDTDEDEVVEKEPQEQDEVAAAAAALGDTTEEDAEAEYRRRLRRYVSELKKLPGDWYIIQCYSGYENKVKTNLDMRAQTLEVEEYIYDVVVPIEQVLEIKDGKRKLVKRKLLPGYVLVRMEMNDKAWSVVRDTPGVTSFVGNEGNATVVKHRDVAKFLMPKEASVEGEAAAVTADGEKVVAMPDEQAKPTVAIDFEVGEAVTILTGALASVSATISEIDPTTGKIQALVSIFGRETPVELTADQIEKIN</sequence>
<feature type="domain" description="NusG-like N-terminal" evidence="9">
    <location>
        <begin position="115"/>
        <end position="223"/>
    </location>
</feature>
<dbReference type="InterPro" id="IPR047050">
    <property type="entry name" value="NGN"/>
</dbReference>
<comment type="function">
    <text evidence="5 7">Participates in transcription elongation, termination and antitermination.</text>
</comment>
<dbReference type="NCBIfam" id="TIGR00922">
    <property type="entry name" value="nusG"/>
    <property type="match status" value="1"/>
</dbReference>
<dbReference type="InterPro" id="IPR006645">
    <property type="entry name" value="NGN-like_dom"/>
</dbReference>
<keyword evidence="3 5" id="KW-0805">Transcription regulation</keyword>
<dbReference type="PANTHER" id="PTHR30265">
    <property type="entry name" value="RHO-INTERACTING TRANSCRIPTION TERMINATION FACTOR NUSG"/>
    <property type="match status" value="1"/>
</dbReference>